<evidence type="ECO:0000259" key="2">
    <source>
        <dbReference type="Pfam" id="PF03372"/>
    </source>
</evidence>
<evidence type="ECO:0000313" key="3">
    <source>
        <dbReference type="EMBL" id="GID69467.1"/>
    </source>
</evidence>
<dbReference type="RefSeq" id="WP_203751928.1">
    <property type="nucleotide sequence ID" value="NZ_BAAAUC010000005.1"/>
</dbReference>
<dbReference type="AlphaFoldDB" id="A0A919IS59"/>
<dbReference type="Proteomes" id="UP000619479">
    <property type="component" value="Unassembled WGS sequence"/>
</dbReference>
<evidence type="ECO:0000313" key="4">
    <source>
        <dbReference type="Proteomes" id="UP000619479"/>
    </source>
</evidence>
<dbReference type="GO" id="GO:0003824">
    <property type="term" value="F:catalytic activity"/>
    <property type="evidence" value="ECO:0007669"/>
    <property type="project" value="InterPro"/>
</dbReference>
<dbReference type="SUPFAM" id="SSF56219">
    <property type="entry name" value="DNase I-like"/>
    <property type="match status" value="1"/>
</dbReference>
<sequence>MTLVRRIAVAAACALLALGGTTAPASAAVNTTYNVWTWNVAGAKLHAGRTTDGLIDVAANSIVNRDADFAAFNEICQSQYNALIAKLRTLGWPADTTNFARFTASSEAGSCAAGSASEPFGNAVFSKLPVNGAQRWTLPSDGTAEQRSLTCVAPTAQPKVHFCTTHITTSNVVASNGKKHNENQLDFVRDRMEDFNDVGDTALIAGDFNAQPNYGRLNGWYSPSLNVANNNGNTGAYRELDDNDSGNCLGYGEWTATGTPGTTPPCGGLSKIDLIFARQSRIVGGYSGDSLSISTGCSGVAATDDYPAGSCSDHRITIGTVTVSVG</sequence>
<gene>
    <name evidence="3" type="ORF">Acy02nite_73480</name>
</gene>
<feature type="signal peptide" evidence="1">
    <location>
        <begin position="1"/>
        <end position="27"/>
    </location>
</feature>
<accession>A0A919IS59</accession>
<keyword evidence="1" id="KW-0732">Signal</keyword>
<dbReference type="InterPro" id="IPR036691">
    <property type="entry name" value="Endo/exonu/phosph_ase_sf"/>
</dbReference>
<keyword evidence="4" id="KW-1185">Reference proteome</keyword>
<dbReference type="Gene3D" id="3.60.10.10">
    <property type="entry name" value="Endonuclease/exonuclease/phosphatase"/>
    <property type="match status" value="1"/>
</dbReference>
<evidence type="ECO:0000256" key="1">
    <source>
        <dbReference type="SAM" id="SignalP"/>
    </source>
</evidence>
<protein>
    <recommendedName>
        <fullName evidence="2">Endonuclease/exonuclease/phosphatase domain-containing protein</fullName>
    </recommendedName>
</protein>
<name>A0A919IS59_9ACTN</name>
<organism evidence="3 4">
    <name type="scientific">Actinoplanes cyaneus</name>
    <dbReference type="NCBI Taxonomy" id="52696"/>
    <lineage>
        <taxon>Bacteria</taxon>
        <taxon>Bacillati</taxon>
        <taxon>Actinomycetota</taxon>
        <taxon>Actinomycetes</taxon>
        <taxon>Micromonosporales</taxon>
        <taxon>Micromonosporaceae</taxon>
        <taxon>Actinoplanes</taxon>
    </lineage>
</organism>
<dbReference type="EMBL" id="BOMH01000062">
    <property type="protein sequence ID" value="GID69467.1"/>
    <property type="molecule type" value="Genomic_DNA"/>
</dbReference>
<proteinExistence type="predicted"/>
<feature type="domain" description="Endonuclease/exonuclease/phosphatase" evidence="2">
    <location>
        <begin position="37"/>
        <end position="314"/>
    </location>
</feature>
<comment type="caution">
    <text evidence="3">The sequence shown here is derived from an EMBL/GenBank/DDBJ whole genome shotgun (WGS) entry which is preliminary data.</text>
</comment>
<feature type="chain" id="PRO_5036965905" description="Endonuclease/exonuclease/phosphatase domain-containing protein" evidence="1">
    <location>
        <begin position="28"/>
        <end position="326"/>
    </location>
</feature>
<reference evidence="3" key="1">
    <citation type="submission" date="2021-01" db="EMBL/GenBank/DDBJ databases">
        <title>Whole genome shotgun sequence of Actinoplanes cyaneus NBRC 14990.</title>
        <authorList>
            <person name="Komaki H."/>
            <person name="Tamura T."/>
        </authorList>
    </citation>
    <scope>NUCLEOTIDE SEQUENCE</scope>
    <source>
        <strain evidence="3">NBRC 14990</strain>
    </source>
</reference>
<dbReference type="InterPro" id="IPR005135">
    <property type="entry name" value="Endo/exonuclease/phosphatase"/>
</dbReference>
<dbReference type="Pfam" id="PF03372">
    <property type="entry name" value="Exo_endo_phos"/>
    <property type="match status" value="1"/>
</dbReference>